<sequence>MRLKLVHYIVLFALGTLSRAWQADFSDAAQCGTVTVNWNATANEQIGPPFVVRMAAFGLAPLIITAPSASWSDSSRAGSFSFSVPWPEGTDYISTMDDGFGAGTGGISGIQTVKSSSNSSCLSTDVTEPQHIFDIAGSFVQCSLVSMNWSEPSTAQTQIAGLVPNGVAFQLDPPLTNSKSTTWDLNIPAGTAFVLIYSDASGNGNMTSPLLQSLGDGSDSSCLSSGAHPSATASQIGIAQVSVTATPSTSGASVAPSTTQDSESSKNRSKLGPILGAVFGVLAFLVALGLLLCIIMRRRKRPRVLRPFSQELSKGINLDAQETQLQLGSPSPSPRSPRGDTILPFVLPYAGSSQDNSSTSRRSDKRPPHSPHSPSNPSNTSDSSHGYTNTTNTFGQPSSPPGLRSSRHVSSETGQENENEPVIIRHEDGGAVTLPRVREVIELPPGYDQLPSSSTLVQHGPQQNS</sequence>
<feature type="region of interest" description="Disordered" evidence="5">
    <location>
        <begin position="325"/>
        <end position="431"/>
    </location>
</feature>
<evidence type="ECO:0000313" key="9">
    <source>
        <dbReference type="Proteomes" id="UP001498398"/>
    </source>
</evidence>
<name>A0ABR1K1L1_9AGAR</name>
<keyword evidence="9" id="KW-1185">Reference proteome</keyword>
<feature type="compositionally biased region" description="Polar residues" evidence="5">
    <location>
        <begin position="247"/>
        <end position="262"/>
    </location>
</feature>
<evidence type="ECO:0000313" key="8">
    <source>
        <dbReference type="EMBL" id="KAK7469041.1"/>
    </source>
</evidence>
<keyword evidence="2 6" id="KW-0812">Transmembrane</keyword>
<feature type="region of interest" description="Disordered" evidence="5">
    <location>
        <begin position="443"/>
        <end position="465"/>
    </location>
</feature>
<evidence type="ECO:0000256" key="7">
    <source>
        <dbReference type="SAM" id="SignalP"/>
    </source>
</evidence>
<feature type="transmembrane region" description="Helical" evidence="6">
    <location>
        <begin position="274"/>
        <end position="296"/>
    </location>
</feature>
<keyword evidence="4 6" id="KW-0472">Membrane</keyword>
<keyword evidence="7" id="KW-0732">Signal</keyword>
<protein>
    <submittedName>
        <fullName evidence="8">Uncharacterized protein</fullName>
    </submittedName>
</protein>
<dbReference type="InterPro" id="IPR051694">
    <property type="entry name" value="Immunoregulatory_rcpt-like"/>
</dbReference>
<comment type="subcellular location">
    <subcellularLocation>
        <location evidence="1">Membrane</location>
        <topology evidence="1">Single-pass membrane protein</topology>
    </subcellularLocation>
</comment>
<evidence type="ECO:0000256" key="5">
    <source>
        <dbReference type="SAM" id="MobiDB-lite"/>
    </source>
</evidence>
<proteinExistence type="predicted"/>
<feature type="region of interest" description="Disordered" evidence="5">
    <location>
        <begin position="247"/>
        <end position="268"/>
    </location>
</feature>
<organism evidence="8 9">
    <name type="scientific">Marasmiellus scandens</name>
    <dbReference type="NCBI Taxonomy" id="2682957"/>
    <lineage>
        <taxon>Eukaryota</taxon>
        <taxon>Fungi</taxon>
        <taxon>Dikarya</taxon>
        <taxon>Basidiomycota</taxon>
        <taxon>Agaricomycotina</taxon>
        <taxon>Agaricomycetes</taxon>
        <taxon>Agaricomycetidae</taxon>
        <taxon>Agaricales</taxon>
        <taxon>Marasmiineae</taxon>
        <taxon>Omphalotaceae</taxon>
        <taxon>Marasmiellus</taxon>
    </lineage>
</organism>
<accession>A0ABR1K1L1</accession>
<dbReference type="Proteomes" id="UP001498398">
    <property type="component" value="Unassembled WGS sequence"/>
</dbReference>
<reference evidence="8 9" key="1">
    <citation type="submission" date="2024-01" db="EMBL/GenBank/DDBJ databases">
        <title>A draft genome for the cacao thread blight pathogen Marasmiellus scandens.</title>
        <authorList>
            <person name="Baruah I.K."/>
            <person name="Leung J."/>
            <person name="Bukari Y."/>
            <person name="Amoako-Attah I."/>
            <person name="Meinhardt L.W."/>
            <person name="Bailey B.A."/>
            <person name="Cohen S.P."/>
        </authorList>
    </citation>
    <scope>NUCLEOTIDE SEQUENCE [LARGE SCALE GENOMIC DNA]</scope>
    <source>
        <strain evidence="8 9">GH-19</strain>
    </source>
</reference>
<keyword evidence="3 6" id="KW-1133">Transmembrane helix</keyword>
<evidence type="ECO:0000256" key="1">
    <source>
        <dbReference type="ARBA" id="ARBA00004167"/>
    </source>
</evidence>
<feature type="chain" id="PRO_5047167696" evidence="7">
    <location>
        <begin position="23"/>
        <end position="465"/>
    </location>
</feature>
<evidence type="ECO:0000256" key="6">
    <source>
        <dbReference type="SAM" id="Phobius"/>
    </source>
</evidence>
<dbReference type="PANTHER" id="PTHR15549">
    <property type="entry name" value="PAIRED IMMUNOGLOBULIN-LIKE TYPE 2 RECEPTOR"/>
    <property type="match status" value="1"/>
</dbReference>
<evidence type="ECO:0000256" key="4">
    <source>
        <dbReference type="ARBA" id="ARBA00023136"/>
    </source>
</evidence>
<evidence type="ECO:0000256" key="2">
    <source>
        <dbReference type="ARBA" id="ARBA00022692"/>
    </source>
</evidence>
<feature type="compositionally biased region" description="Low complexity" evidence="5">
    <location>
        <begin position="372"/>
        <end position="385"/>
    </location>
</feature>
<dbReference type="EMBL" id="JBANRG010000003">
    <property type="protein sequence ID" value="KAK7469041.1"/>
    <property type="molecule type" value="Genomic_DNA"/>
</dbReference>
<feature type="compositionally biased region" description="Polar residues" evidence="5">
    <location>
        <begin position="386"/>
        <end position="397"/>
    </location>
</feature>
<feature type="compositionally biased region" description="Polar residues" evidence="5">
    <location>
        <begin position="450"/>
        <end position="465"/>
    </location>
</feature>
<comment type="caution">
    <text evidence="8">The sequence shown here is derived from an EMBL/GenBank/DDBJ whole genome shotgun (WGS) entry which is preliminary data.</text>
</comment>
<gene>
    <name evidence="8" type="ORF">VKT23_003535</name>
</gene>
<feature type="signal peptide" evidence="7">
    <location>
        <begin position="1"/>
        <end position="22"/>
    </location>
</feature>
<evidence type="ECO:0000256" key="3">
    <source>
        <dbReference type="ARBA" id="ARBA00022989"/>
    </source>
</evidence>
<dbReference type="PANTHER" id="PTHR15549:SF26">
    <property type="entry name" value="AXIAL BUDDING PATTERN PROTEIN 2-RELATED"/>
    <property type="match status" value="1"/>
</dbReference>